<gene>
    <name evidence="5" type="ORF">GSTUAT00008314001</name>
</gene>
<dbReference type="SUPFAM" id="SSF53335">
    <property type="entry name" value="S-adenosyl-L-methionine-dependent methyltransferases"/>
    <property type="match status" value="1"/>
</dbReference>
<organism evidence="5 6">
    <name type="scientific">Tuber aestivum</name>
    <name type="common">summer truffle</name>
    <dbReference type="NCBI Taxonomy" id="59557"/>
    <lineage>
        <taxon>Eukaryota</taxon>
        <taxon>Fungi</taxon>
        <taxon>Dikarya</taxon>
        <taxon>Ascomycota</taxon>
        <taxon>Pezizomycotina</taxon>
        <taxon>Pezizomycetes</taxon>
        <taxon>Pezizales</taxon>
        <taxon>Tuberaceae</taxon>
        <taxon>Tuber</taxon>
    </lineage>
</organism>
<evidence type="ECO:0000256" key="3">
    <source>
        <dbReference type="SAM" id="MobiDB-lite"/>
    </source>
</evidence>
<dbReference type="AlphaFoldDB" id="A0A292PLX5"/>
<evidence type="ECO:0000259" key="4">
    <source>
        <dbReference type="Pfam" id="PF13679"/>
    </source>
</evidence>
<reference evidence="5" key="1">
    <citation type="submission" date="2015-10" db="EMBL/GenBank/DDBJ databases">
        <authorList>
            <person name="Regsiter A."/>
            <person name="william w."/>
        </authorList>
    </citation>
    <scope>NUCLEOTIDE SEQUENCE</scope>
    <source>
        <strain evidence="5">Montdore</strain>
    </source>
</reference>
<evidence type="ECO:0000313" key="5">
    <source>
        <dbReference type="EMBL" id="CUS07598.1"/>
    </source>
</evidence>
<feature type="compositionally biased region" description="Basic residues" evidence="3">
    <location>
        <begin position="285"/>
        <end position="294"/>
    </location>
</feature>
<dbReference type="Proteomes" id="UP001412239">
    <property type="component" value="Unassembled WGS sequence"/>
</dbReference>
<name>A0A292PLX5_9PEZI</name>
<dbReference type="InterPro" id="IPR052220">
    <property type="entry name" value="METTL25"/>
</dbReference>
<feature type="region of interest" description="Disordered" evidence="3">
    <location>
        <begin position="284"/>
        <end position="323"/>
    </location>
</feature>
<evidence type="ECO:0000256" key="1">
    <source>
        <dbReference type="ARBA" id="ARBA00004496"/>
    </source>
</evidence>
<dbReference type="PANTHER" id="PTHR12496:SF0">
    <property type="entry name" value="METHYLTRANSFERASE DOMAIN-CONTAINING PROTEIN"/>
    <property type="match status" value="1"/>
</dbReference>
<dbReference type="InterPro" id="IPR029063">
    <property type="entry name" value="SAM-dependent_MTases_sf"/>
</dbReference>
<proteinExistence type="predicted"/>
<dbReference type="Gene3D" id="3.40.50.150">
    <property type="entry name" value="Vaccinia Virus protein VP39"/>
    <property type="match status" value="1"/>
</dbReference>
<sequence>MVRTMAEGGRELNASAKPWPTAKAEFVLTCRGRQWIPPRTNHRHRGKPIKLYTSGRFTRMPPSQPLPYDPQFTSPEEYIASLLTFTSDPLFQILCGGVHILDFFTRDSDAEPTDLYHEILPTDWISFFSAQEVPSILDYLLRIPIDQFPKTCPQTLVTFITQVRVHSLNRGFTRPPAPAKTKKSAGISHSGEEGALNTGMRPKKIHEVENFSAFVDDLVSNVNARDKPTGGEGITHILDFGSGQAYLSRTLAKKYGHNVVGIESRPGNIEGAKEMDARFENLAKKRERKGRKRQQSGESTSRATNGDSIAAEETAPNTSNNGKSGTLQYIQKCISGNDLTPITTLIPFPTPKSLLLISLHSCGNLLHHGLTSFLTTPSVKACALIGCCYNLLTEKSGATYKPPLRSLHPRLVTTSAVADPDGFPLSHRFTHTRPGVRLNITARMMACQAPGNWTASSSEAFFTRHFFRALLQRIFFDRGLVTGAEPVIIGSLRKKCYSSFGEYVFGAIDKIGWTQRLQVSVDEVARYEELFAPRKKDLSVLWSLMAFCAGVVESLIVVDRWVYLMEGVGKGLLKEAWVEAGFEYGASPRNLVVVGVR</sequence>
<evidence type="ECO:0000313" key="6">
    <source>
        <dbReference type="Proteomes" id="UP001412239"/>
    </source>
</evidence>
<dbReference type="PRINTS" id="PR01574">
    <property type="entry name" value="TUBBYPROTEIN"/>
</dbReference>
<feature type="domain" description="Methyltransferase" evidence="4">
    <location>
        <begin position="203"/>
        <end position="394"/>
    </location>
</feature>
<dbReference type="Pfam" id="PF13679">
    <property type="entry name" value="Methyltransf_32"/>
    <property type="match status" value="1"/>
</dbReference>
<dbReference type="InterPro" id="IPR005398">
    <property type="entry name" value="Tubby_N"/>
</dbReference>
<keyword evidence="6" id="KW-1185">Reference proteome</keyword>
<dbReference type="EMBL" id="LN891193">
    <property type="protein sequence ID" value="CUS07598.1"/>
    <property type="molecule type" value="Genomic_DNA"/>
</dbReference>
<dbReference type="CDD" id="cd02440">
    <property type="entry name" value="AdoMet_MTases"/>
    <property type="match status" value="1"/>
</dbReference>
<dbReference type="GO" id="GO:0005737">
    <property type="term" value="C:cytoplasm"/>
    <property type="evidence" value="ECO:0007669"/>
    <property type="project" value="UniProtKB-SubCell"/>
</dbReference>
<evidence type="ECO:0000256" key="2">
    <source>
        <dbReference type="ARBA" id="ARBA00022490"/>
    </source>
</evidence>
<dbReference type="InterPro" id="IPR025714">
    <property type="entry name" value="Methyltranfer_dom"/>
</dbReference>
<accession>A0A292PLX5</accession>
<keyword evidence="2" id="KW-0963">Cytoplasm</keyword>
<comment type="subcellular location">
    <subcellularLocation>
        <location evidence="1">Cytoplasm</location>
    </subcellularLocation>
</comment>
<protein>
    <recommendedName>
        <fullName evidence="4">Methyltransferase domain-containing protein</fullName>
    </recommendedName>
</protein>
<feature type="region of interest" description="Disordered" evidence="3">
    <location>
        <begin position="171"/>
        <end position="198"/>
    </location>
</feature>
<dbReference type="PANTHER" id="PTHR12496">
    <property type="entry name" value="CGI-41 METHYLTRANSFERASE"/>
    <property type="match status" value="1"/>
</dbReference>
<feature type="compositionally biased region" description="Polar residues" evidence="3">
    <location>
        <begin position="296"/>
        <end position="307"/>
    </location>
</feature>